<reference evidence="1 2" key="1">
    <citation type="submission" date="2018-06" db="EMBL/GenBank/DDBJ databases">
        <title>Comparative genomics reveals the genomic features of Rhizophagus irregularis, R. cerebriforme, R. diaphanum and Gigaspora rosea, and their symbiotic lifestyle signature.</title>
        <authorList>
            <person name="Morin E."/>
            <person name="San Clemente H."/>
            <person name="Chen E.C.H."/>
            <person name="De La Providencia I."/>
            <person name="Hainaut M."/>
            <person name="Kuo A."/>
            <person name="Kohler A."/>
            <person name="Murat C."/>
            <person name="Tang N."/>
            <person name="Roy S."/>
            <person name="Loubradou J."/>
            <person name="Henrissat B."/>
            <person name="Grigoriev I.V."/>
            <person name="Corradi N."/>
            <person name="Roux C."/>
            <person name="Martin F.M."/>
        </authorList>
    </citation>
    <scope>NUCLEOTIDE SEQUENCE [LARGE SCALE GENOMIC DNA]</scope>
    <source>
        <strain evidence="1 2">DAOM 227022</strain>
    </source>
</reference>
<dbReference type="Proteomes" id="UP000265703">
    <property type="component" value="Unassembled WGS sequence"/>
</dbReference>
<proteinExistence type="predicted"/>
<keyword evidence="2" id="KW-1185">Reference proteome</keyword>
<comment type="caution">
    <text evidence="1">The sequence shown here is derived from an EMBL/GenBank/DDBJ whole genome shotgun (WGS) entry which is preliminary data.</text>
</comment>
<name>A0A397SRG3_9GLOM</name>
<protein>
    <submittedName>
        <fullName evidence="1">Uncharacterized protein</fullName>
    </submittedName>
</protein>
<organism evidence="1 2">
    <name type="scientific">Glomus cerebriforme</name>
    <dbReference type="NCBI Taxonomy" id="658196"/>
    <lineage>
        <taxon>Eukaryota</taxon>
        <taxon>Fungi</taxon>
        <taxon>Fungi incertae sedis</taxon>
        <taxon>Mucoromycota</taxon>
        <taxon>Glomeromycotina</taxon>
        <taxon>Glomeromycetes</taxon>
        <taxon>Glomerales</taxon>
        <taxon>Glomeraceae</taxon>
        <taxon>Glomus</taxon>
    </lineage>
</organism>
<evidence type="ECO:0000313" key="1">
    <source>
        <dbReference type="EMBL" id="RIA87499.1"/>
    </source>
</evidence>
<sequence>MDKRQCQKDFSDINITWVYLKLRSISYSCLIFEGKWIFVEWYRKRKQSTYFSFWAIPISQKSIFLKIKITNFGKLCNIYSKKSKIMMLLGGSAINAIASNWYEYIIKSNKKRIGPKGQQVR</sequence>
<dbReference type="AlphaFoldDB" id="A0A397SRG3"/>
<accession>A0A397SRG3</accession>
<gene>
    <name evidence="1" type="ORF">C1645_740096</name>
</gene>
<evidence type="ECO:0000313" key="2">
    <source>
        <dbReference type="Proteomes" id="UP000265703"/>
    </source>
</evidence>
<dbReference type="EMBL" id="QKYT01000306">
    <property type="protein sequence ID" value="RIA87499.1"/>
    <property type="molecule type" value="Genomic_DNA"/>
</dbReference>